<proteinExistence type="predicted"/>
<name>A0A5M8QJZ5_9MICO</name>
<sequence>MTTTTPTEKQALKQQFRNLLFLDHYYKTQLSGMTAERCCRTLPSSTNGHVGLELRTYGGGRKHASASNLQRSRSHTCPVSNYLQQVKNKSELRYLTEQHYKAGGTVLMGTFTLRNASSQTPPFFYSQREEFRRAYKNIDNPVTGIDPAASFYEAEKAGFAEWHAQNPQANSWDAWDLTKQLDALNAGVSAMFDAGDRWKRNKEMFQVIGRVLSVEVVSTPSTITLPDGTTRTSWKKARHHAHVHYMLFIARNDITPAEVEFLRKKLHGRWNNGVTKHGYTSALAGQQLELLETVEEAVKAAEYVAKGGNNGWTYNTAIREGTDPSAAKDMFRPLRDAAYALGHSDGDPYAGLMWRNLEGALFRRRMIRTSIPLAQRYNLSAYRDTQAEERRAAVKQVEQLCFFDRATWSQLLKESPQLRTELLTIAENEGAEVVRQLLDDLEIPYHLTQREAVSRTPAPVPAPLSVGEPAAPAAPVVEVEGPLVELAVAA</sequence>
<evidence type="ECO:0000313" key="2">
    <source>
        <dbReference type="Proteomes" id="UP000323221"/>
    </source>
</evidence>
<keyword evidence="2" id="KW-1185">Reference proteome</keyword>
<accession>A0A5M8QJZ5</accession>
<organism evidence="1 2">
    <name type="scientific">Agrococcus sediminis</name>
    <dbReference type="NCBI Taxonomy" id="2599924"/>
    <lineage>
        <taxon>Bacteria</taxon>
        <taxon>Bacillati</taxon>
        <taxon>Actinomycetota</taxon>
        <taxon>Actinomycetes</taxon>
        <taxon>Micrococcales</taxon>
        <taxon>Microbacteriaceae</taxon>
        <taxon>Agrococcus</taxon>
    </lineage>
</organism>
<dbReference type="RefSeq" id="WP_146355149.1">
    <property type="nucleotide sequence ID" value="NZ_VOIR01000011.1"/>
</dbReference>
<dbReference type="AlphaFoldDB" id="A0A5M8QJZ5"/>
<gene>
    <name evidence="1" type="ORF">FQ330_03150</name>
</gene>
<comment type="caution">
    <text evidence="1">The sequence shown here is derived from an EMBL/GenBank/DDBJ whole genome shotgun (WGS) entry which is preliminary data.</text>
</comment>
<reference evidence="1 2" key="1">
    <citation type="submission" date="2019-08" db="EMBL/GenBank/DDBJ databases">
        <title>Agrococcus lahaulensis sp. nov., isolated from a cold desert of the Indian Himalayas.</title>
        <authorList>
            <person name="Qu J.H."/>
        </authorList>
    </citation>
    <scope>NUCLEOTIDE SEQUENCE [LARGE SCALE GENOMIC DNA]</scope>
    <source>
        <strain evidence="1 2">NS18</strain>
    </source>
</reference>
<dbReference type="OrthoDB" id="4522761at2"/>
<dbReference type="EMBL" id="VOIR01000011">
    <property type="protein sequence ID" value="KAA6436415.1"/>
    <property type="molecule type" value="Genomic_DNA"/>
</dbReference>
<dbReference type="Proteomes" id="UP000323221">
    <property type="component" value="Unassembled WGS sequence"/>
</dbReference>
<evidence type="ECO:0000313" key="1">
    <source>
        <dbReference type="EMBL" id="KAA6436415.1"/>
    </source>
</evidence>
<protein>
    <submittedName>
        <fullName evidence="1">Uncharacterized protein</fullName>
    </submittedName>
</protein>